<dbReference type="GO" id="GO:0005634">
    <property type="term" value="C:nucleus"/>
    <property type="evidence" value="ECO:0007669"/>
    <property type="project" value="UniProtKB-SubCell"/>
</dbReference>
<protein>
    <recommendedName>
        <fullName evidence="6">TF-B3 domain-containing protein</fullName>
    </recommendedName>
</protein>
<comment type="subcellular location">
    <subcellularLocation>
        <location evidence="1">Nucleus</location>
    </subcellularLocation>
</comment>
<dbReference type="Gene3D" id="2.40.330.10">
    <property type="entry name" value="DNA-binding pseudobarrel domain"/>
    <property type="match status" value="1"/>
</dbReference>
<dbReference type="GO" id="GO:0003677">
    <property type="term" value="F:DNA binding"/>
    <property type="evidence" value="ECO:0007669"/>
    <property type="project" value="UniProtKB-KW"/>
</dbReference>
<organism evidence="7 8">
    <name type="scientific">Acer saccharum</name>
    <name type="common">Sugar maple</name>
    <dbReference type="NCBI Taxonomy" id="4024"/>
    <lineage>
        <taxon>Eukaryota</taxon>
        <taxon>Viridiplantae</taxon>
        <taxon>Streptophyta</taxon>
        <taxon>Embryophyta</taxon>
        <taxon>Tracheophyta</taxon>
        <taxon>Spermatophyta</taxon>
        <taxon>Magnoliopsida</taxon>
        <taxon>eudicotyledons</taxon>
        <taxon>Gunneridae</taxon>
        <taxon>Pentapetalae</taxon>
        <taxon>rosids</taxon>
        <taxon>malvids</taxon>
        <taxon>Sapindales</taxon>
        <taxon>Sapindaceae</taxon>
        <taxon>Hippocastanoideae</taxon>
        <taxon>Acereae</taxon>
        <taxon>Acer</taxon>
    </lineage>
</organism>
<evidence type="ECO:0000256" key="4">
    <source>
        <dbReference type="ARBA" id="ARBA00023163"/>
    </source>
</evidence>
<keyword evidence="8" id="KW-1185">Reference proteome</keyword>
<keyword evidence="4" id="KW-0804">Transcription</keyword>
<evidence type="ECO:0000259" key="6">
    <source>
        <dbReference type="PROSITE" id="PS50863"/>
    </source>
</evidence>
<evidence type="ECO:0000256" key="1">
    <source>
        <dbReference type="ARBA" id="ARBA00004123"/>
    </source>
</evidence>
<accession>A0AA39W2K9</accession>
<dbReference type="InterPro" id="IPR003340">
    <property type="entry name" value="B3_DNA-bd"/>
</dbReference>
<keyword evidence="2" id="KW-0805">Transcription regulation</keyword>
<dbReference type="EMBL" id="JAUESC010000003">
    <property type="protein sequence ID" value="KAK0601842.1"/>
    <property type="molecule type" value="Genomic_DNA"/>
</dbReference>
<dbReference type="CDD" id="cd10017">
    <property type="entry name" value="B3_DNA"/>
    <property type="match status" value="1"/>
</dbReference>
<name>A0AA39W2K9_ACESA</name>
<dbReference type="AlphaFoldDB" id="A0AA39W2K9"/>
<dbReference type="SUPFAM" id="SSF101936">
    <property type="entry name" value="DNA-binding pseudobarrel domain"/>
    <property type="match status" value="1"/>
</dbReference>
<sequence length="137" mass="15750">MALIFEIPKTLTESDVKDKVGLPVRIMEHMGEHVVDLTASDRWGQQWQLRYYTQPNGNRRIPVLTAGWCQYVRDRGVLPGDEFIFSGHQVAGVDGVLEMRYMIQVKRQIMTLEGELVTVEVVKSPTPMTFRNEPVIY</sequence>
<dbReference type="Pfam" id="PF02362">
    <property type="entry name" value="B3"/>
    <property type="match status" value="1"/>
</dbReference>
<feature type="domain" description="TF-B3" evidence="6">
    <location>
        <begin position="1"/>
        <end position="107"/>
    </location>
</feature>
<dbReference type="PROSITE" id="PS50863">
    <property type="entry name" value="B3"/>
    <property type="match status" value="1"/>
</dbReference>
<gene>
    <name evidence="7" type="ORF">LWI29_027989</name>
</gene>
<proteinExistence type="predicted"/>
<dbReference type="InterPro" id="IPR015300">
    <property type="entry name" value="DNA-bd_pseudobarrel_sf"/>
</dbReference>
<dbReference type="Proteomes" id="UP001168877">
    <property type="component" value="Unassembled WGS sequence"/>
</dbReference>
<evidence type="ECO:0000313" key="8">
    <source>
        <dbReference type="Proteomes" id="UP001168877"/>
    </source>
</evidence>
<reference evidence="7" key="2">
    <citation type="submission" date="2023-06" db="EMBL/GenBank/DDBJ databases">
        <authorList>
            <person name="Swenson N.G."/>
            <person name="Wegrzyn J.L."/>
            <person name="Mcevoy S.L."/>
        </authorList>
    </citation>
    <scope>NUCLEOTIDE SEQUENCE</scope>
    <source>
        <strain evidence="7">NS2018</strain>
        <tissue evidence="7">Leaf</tissue>
    </source>
</reference>
<comment type="caution">
    <text evidence="7">The sequence shown here is derived from an EMBL/GenBank/DDBJ whole genome shotgun (WGS) entry which is preliminary data.</text>
</comment>
<evidence type="ECO:0000313" key="7">
    <source>
        <dbReference type="EMBL" id="KAK0601842.1"/>
    </source>
</evidence>
<keyword evidence="3" id="KW-0238">DNA-binding</keyword>
<evidence type="ECO:0000256" key="5">
    <source>
        <dbReference type="ARBA" id="ARBA00023242"/>
    </source>
</evidence>
<reference evidence="7" key="1">
    <citation type="journal article" date="2022" name="Plant J.">
        <title>Strategies of tolerance reflected in two North American maple genomes.</title>
        <authorList>
            <person name="McEvoy S.L."/>
            <person name="Sezen U.U."/>
            <person name="Trouern-Trend A."/>
            <person name="McMahon S.M."/>
            <person name="Schaberg P.G."/>
            <person name="Yang J."/>
            <person name="Wegrzyn J.L."/>
            <person name="Swenson N.G."/>
        </authorList>
    </citation>
    <scope>NUCLEOTIDE SEQUENCE</scope>
    <source>
        <strain evidence="7">NS2018</strain>
    </source>
</reference>
<keyword evidence="5" id="KW-0539">Nucleus</keyword>
<evidence type="ECO:0000256" key="2">
    <source>
        <dbReference type="ARBA" id="ARBA00023015"/>
    </source>
</evidence>
<evidence type="ECO:0000256" key="3">
    <source>
        <dbReference type="ARBA" id="ARBA00023125"/>
    </source>
</evidence>